<name>A0ABN8IWH2_9NEOP</name>
<organism evidence="7 8">
    <name type="scientific">Iphiclides podalirius</name>
    <name type="common">scarce swallowtail</name>
    <dbReference type="NCBI Taxonomy" id="110791"/>
    <lineage>
        <taxon>Eukaryota</taxon>
        <taxon>Metazoa</taxon>
        <taxon>Ecdysozoa</taxon>
        <taxon>Arthropoda</taxon>
        <taxon>Hexapoda</taxon>
        <taxon>Insecta</taxon>
        <taxon>Pterygota</taxon>
        <taxon>Neoptera</taxon>
        <taxon>Endopterygota</taxon>
        <taxon>Lepidoptera</taxon>
        <taxon>Glossata</taxon>
        <taxon>Ditrysia</taxon>
        <taxon>Papilionoidea</taxon>
        <taxon>Papilionidae</taxon>
        <taxon>Papilioninae</taxon>
        <taxon>Iphiclides</taxon>
    </lineage>
</organism>
<dbReference type="Pfam" id="PF00049">
    <property type="entry name" value="Insulin"/>
    <property type="match status" value="1"/>
</dbReference>
<dbReference type="InterPro" id="IPR022352">
    <property type="entry name" value="Ins/IGF/rlx"/>
</dbReference>
<evidence type="ECO:0000313" key="7">
    <source>
        <dbReference type="EMBL" id="CAH2062783.1"/>
    </source>
</evidence>
<dbReference type="PROSITE" id="PS00262">
    <property type="entry name" value="INSULIN"/>
    <property type="match status" value="1"/>
</dbReference>
<dbReference type="SUPFAM" id="SSF56994">
    <property type="entry name" value="Insulin-like"/>
    <property type="match status" value="1"/>
</dbReference>
<evidence type="ECO:0000256" key="3">
    <source>
        <dbReference type="ARBA" id="ARBA00022729"/>
    </source>
</evidence>
<comment type="subcellular location">
    <subcellularLocation>
        <location evidence="4">Secreted</location>
    </subcellularLocation>
</comment>
<dbReference type="CDD" id="cd04366">
    <property type="entry name" value="IlGF_insulin_bombyxin_like"/>
    <property type="match status" value="1"/>
</dbReference>
<comment type="similarity">
    <text evidence="1 4">Belongs to the insulin family.</text>
</comment>
<gene>
    <name evidence="7" type="ORF">IPOD504_LOCUS12178</name>
</gene>
<protein>
    <recommendedName>
        <fullName evidence="6">Insulin-like domain-containing protein</fullName>
    </recommendedName>
</protein>
<evidence type="ECO:0000256" key="5">
    <source>
        <dbReference type="SAM" id="SignalP"/>
    </source>
</evidence>
<dbReference type="InterPro" id="IPR022353">
    <property type="entry name" value="Insulin_CS"/>
</dbReference>
<dbReference type="PRINTS" id="PR00276">
    <property type="entry name" value="INSULINFAMLY"/>
</dbReference>
<sequence length="195" mass="20954">MLVSATVQLALLAAAVLSATRSDAAPVKLCGRQLGEIMSRVCHAYNSPSWDVPTVVEQPAAVVRRRRQTGIADECCNYGCTWEQLTEYCAVSANSESPLGSMESHMIEDRSAEAGGVGAAGAGGASAAPREVGRVRSRGYGRAGWRRRCRCRGRRSGRRRALMGNTVCLDAPLSRSRTATPLLAMPTWPLIFPDF</sequence>
<proteinExistence type="inferred from homology"/>
<evidence type="ECO:0000256" key="4">
    <source>
        <dbReference type="RuleBase" id="RU000406"/>
    </source>
</evidence>
<keyword evidence="2" id="KW-0165">Cleavage on pair of basic residues</keyword>
<evidence type="ECO:0000256" key="1">
    <source>
        <dbReference type="ARBA" id="ARBA00009034"/>
    </source>
</evidence>
<dbReference type="Gene3D" id="1.10.100.10">
    <property type="entry name" value="Insulin-like"/>
    <property type="match status" value="1"/>
</dbReference>
<dbReference type="Proteomes" id="UP000837857">
    <property type="component" value="Chromosome 3"/>
</dbReference>
<evidence type="ECO:0000256" key="2">
    <source>
        <dbReference type="ARBA" id="ARBA00022685"/>
    </source>
</evidence>
<dbReference type="SMART" id="SM00078">
    <property type="entry name" value="IlGF"/>
    <property type="match status" value="1"/>
</dbReference>
<keyword evidence="3 5" id="KW-0732">Signal</keyword>
<feature type="non-terminal residue" evidence="7">
    <location>
        <position position="195"/>
    </location>
</feature>
<feature type="signal peptide" evidence="5">
    <location>
        <begin position="1"/>
        <end position="24"/>
    </location>
</feature>
<feature type="domain" description="Insulin-like" evidence="6">
    <location>
        <begin position="27"/>
        <end position="89"/>
    </location>
</feature>
<dbReference type="EMBL" id="OW152815">
    <property type="protein sequence ID" value="CAH2062783.1"/>
    <property type="molecule type" value="Genomic_DNA"/>
</dbReference>
<keyword evidence="4" id="KW-0964">Secreted</keyword>
<accession>A0ABN8IWH2</accession>
<reference evidence="7" key="1">
    <citation type="submission" date="2022-03" db="EMBL/GenBank/DDBJ databases">
        <authorList>
            <person name="Martin H S."/>
        </authorList>
    </citation>
    <scope>NUCLEOTIDE SEQUENCE</scope>
</reference>
<dbReference type="InterPro" id="IPR016179">
    <property type="entry name" value="Insulin-like"/>
</dbReference>
<evidence type="ECO:0000313" key="8">
    <source>
        <dbReference type="Proteomes" id="UP000837857"/>
    </source>
</evidence>
<evidence type="ECO:0000259" key="6">
    <source>
        <dbReference type="SMART" id="SM00078"/>
    </source>
</evidence>
<keyword evidence="8" id="KW-1185">Reference proteome</keyword>
<dbReference type="InterPro" id="IPR036438">
    <property type="entry name" value="Insulin-like_sf"/>
</dbReference>
<feature type="chain" id="PRO_5045509808" description="Insulin-like domain-containing protein" evidence="5">
    <location>
        <begin position="25"/>
        <end position="195"/>
    </location>
</feature>